<dbReference type="STRING" id="1464123.SAMN05444126_1251"/>
<proteinExistence type="predicted"/>
<dbReference type="EMBL" id="FOGV01000025">
    <property type="protein sequence ID" value="SES26307.1"/>
    <property type="molecule type" value="Genomic_DNA"/>
</dbReference>
<accession>A0A1H9VY46</accession>
<protein>
    <submittedName>
        <fullName evidence="1">Uncharacterized protein</fullName>
    </submittedName>
</protein>
<dbReference type="Proteomes" id="UP000199318">
    <property type="component" value="Unassembled WGS sequence"/>
</dbReference>
<gene>
    <name evidence="1" type="ORF">SAMN05444126_1251</name>
</gene>
<feature type="non-terminal residue" evidence="1">
    <location>
        <position position="44"/>
    </location>
</feature>
<evidence type="ECO:0000313" key="2">
    <source>
        <dbReference type="Proteomes" id="UP000199318"/>
    </source>
</evidence>
<name>A0A1H9VY46_9BACI</name>
<organism evidence="1 2">
    <name type="scientific">Salisediminibacterium halotolerans</name>
    <dbReference type="NCBI Taxonomy" id="517425"/>
    <lineage>
        <taxon>Bacteria</taxon>
        <taxon>Bacillati</taxon>
        <taxon>Bacillota</taxon>
        <taxon>Bacilli</taxon>
        <taxon>Bacillales</taxon>
        <taxon>Bacillaceae</taxon>
        <taxon>Salisediminibacterium</taxon>
    </lineage>
</organism>
<comment type="caution">
    <text evidence="1">The sequence shown here is derived from an EMBL/GenBank/DDBJ whole genome shotgun (WGS) entry which is preliminary data.</text>
</comment>
<reference evidence="2" key="1">
    <citation type="submission" date="2016-10" db="EMBL/GenBank/DDBJ databases">
        <authorList>
            <person name="de Groot N.N."/>
        </authorList>
    </citation>
    <scope>NUCLEOTIDE SEQUENCE [LARGE SCALE GENOMIC DNA]</scope>
    <source>
        <strain evidence="2">10nlg</strain>
    </source>
</reference>
<sequence length="44" mass="5093">MGFSEYSAAFFNFGSKIFVGVLTQKNTRKLLYPLDLNYQETKPK</sequence>
<dbReference type="AlphaFoldDB" id="A0A1H9VY46"/>
<evidence type="ECO:0000313" key="1">
    <source>
        <dbReference type="EMBL" id="SES26307.1"/>
    </source>
</evidence>
<keyword evidence="2" id="KW-1185">Reference proteome</keyword>